<name>A0A1F5VDE5_9BACT</name>
<dbReference type="InterPro" id="IPR011605">
    <property type="entry name" value="NusB_fam"/>
</dbReference>
<dbReference type="SUPFAM" id="SSF48013">
    <property type="entry name" value="NusB-like"/>
    <property type="match status" value="1"/>
</dbReference>
<evidence type="ECO:0000256" key="5">
    <source>
        <dbReference type="ARBA" id="ARBA00023163"/>
    </source>
</evidence>
<dbReference type="GO" id="GO:0031564">
    <property type="term" value="P:transcription antitermination"/>
    <property type="evidence" value="ECO:0007669"/>
    <property type="project" value="UniProtKB-KW"/>
</dbReference>
<gene>
    <name evidence="6" type="primary">nusB</name>
    <name evidence="8" type="ORF">A2Y62_12285</name>
</gene>
<evidence type="ECO:0000259" key="7">
    <source>
        <dbReference type="Pfam" id="PF01029"/>
    </source>
</evidence>
<dbReference type="AlphaFoldDB" id="A0A1F5VDE5"/>
<evidence type="ECO:0000256" key="2">
    <source>
        <dbReference type="ARBA" id="ARBA00022814"/>
    </source>
</evidence>
<sequence length="150" mass="17160">MGKRRRAREYALKMLYASDVGQFKEADECLSQFWTLSNNCPDDIKQYAETLMRGALGHLQAIDAIISEYIKNWTLERIAPIDRNILRLGIYELLYEALDEKIIIDEAVEIAKKYASADSFQFINAILDAVNKKYRCTVVEEKVIDGGCKA</sequence>
<dbReference type="InterPro" id="IPR006027">
    <property type="entry name" value="NusB_RsmB_TIM44"/>
</dbReference>
<dbReference type="Proteomes" id="UP000178943">
    <property type="component" value="Unassembled WGS sequence"/>
</dbReference>
<dbReference type="STRING" id="1817863.A2Y62_12285"/>
<proteinExistence type="inferred from homology"/>
<dbReference type="PANTHER" id="PTHR11078:SF3">
    <property type="entry name" value="ANTITERMINATION NUSB DOMAIN-CONTAINING PROTEIN"/>
    <property type="match status" value="1"/>
</dbReference>
<keyword evidence="3 6" id="KW-0694">RNA-binding</keyword>
<dbReference type="InterPro" id="IPR035926">
    <property type="entry name" value="NusB-like_sf"/>
</dbReference>
<dbReference type="Gene3D" id="1.10.940.10">
    <property type="entry name" value="NusB-like"/>
    <property type="match status" value="1"/>
</dbReference>
<evidence type="ECO:0000256" key="1">
    <source>
        <dbReference type="ARBA" id="ARBA00005952"/>
    </source>
</evidence>
<organism evidence="8 9">
    <name type="scientific">Candidatus Fischerbacteria bacterium RBG_13_37_8</name>
    <dbReference type="NCBI Taxonomy" id="1817863"/>
    <lineage>
        <taxon>Bacteria</taxon>
        <taxon>Candidatus Fischeribacteriota</taxon>
    </lineage>
</organism>
<evidence type="ECO:0000256" key="6">
    <source>
        <dbReference type="HAMAP-Rule" id="MF_00073"/>
    </source>
</evidence>
<evidence type="ECO:0000313" key="8">
    <source>
        <dbReference type="EMBL" id="OGF61463.1"/>
    </source>
</evidence>
<dbReference type="GO" id="GO:0005829">
    <property type="term" value="C:cytosol"/>
    <property type="evidence" value="ECO:0007669"/>
    <property type="project" value="TreeGrafter"/>
</dbReference>
<dbReference type="EMBL" id="MFGW01000195">
    <property type="protein sequence ID" value="OGF61463.1"/>
    <property type="molecule type" value="Genomic_DNA"/>
</dbReference>
<dbReference type="PANTHER" id="PTHR11078">
    <property type="entry name" value="N UTILIZATION SUBSTANCE PROTEIN B-RELATED"/>
    <property type="match status" value="1"/>
</dbReference>
<dbReference type="GO" id="GO:0006353">
    <property type="term" value="P:DNA-templated transcription termination"/>
    <property type="evidence" value="ECO:0007669"/>
    <property type="project" value="UniProtKB-UniRule"/>
</dbReference>
<comment type="similarity">
    <text evidence="1 6">Belongs to the NusB family.</text>
</comment>
<evidence type="ECO:0000256" key="3">
    <source>
        <dbReference type="ARBA" id="ARBA00022884"/>
    </source>
</evidence>
<reference evidence="8 9" key="1">
    <citation type="journal article" date="2016" name="Nat. Commun.">
        <title>Thousands of microbial genomes shed light on interconnected biogeochemical processes in an aquifer system.</title>
        <authorList>
            <person name="Anantharaman K."/>
            <person name="Brown C.T."/>
            <person name="Hug L.A."/>
            <person name="Sharon I."/>
            <person name="Castelle C.J."/>
            <person name="Probst A.J."/>
            <person name="Thomas B.C."/>
            <person name="Singh A."/>
            <person name="Wilkins M.J."/>
            <person name="Karaoz U."/>
            <person name="Brodie E.L."/>
            <person name="Williams K.H."/>
            <person name="Hubbard S.S."/>
            <person name="Banfield J.F."/>
        </authorList>
    </citation>
    <scope>NUCLEOTIDE SEQUENCE [LARGE SCALE GENOMIC DNA]</scope>
</reference>
<comment type="caution">
    <text evidence="8">The sequence shown here is derived from an EMBL/GenBank/DDBJ whole genome shotgun (WGS) entry which is preliminary data.</text>
</comment>
<dbReference type="NCBIfam" id="TIGR01951">
    <property type="entry name" value="nusB"/>
    <property type="match status" value="1"/>
</dbReference>
<comment type="function">
    <text evidence="6">Involved in transcription antitermination. Required for transcription of ribosomal RNA (rRNA) genes. Binds specifically to the boxA antiterminator sequence of the ribosomal RNA (rrn) operons.</text>
</comment>
<protein>
    <recommendedName>
        <fullName evidence="6">Transcription antitermination protein NusB</fullName>
    </recommendedName>
    <alternativeName>
        <fullName evidence="6">Antitermination factor NusB</fullName>
    </alternativeName>
</protein>
<dbReference type="GO" id="GO:0003723">
    <property type="term" value="F:RNA binding"/>
    <property type="evidence" value="ECO:0007669"/>
    <property type="project" value="UniProtKB-UniRule"/>
</dbReference>
<evidence type="ECO:0000313" key="9">
    <source>
        <dbReference type="Proteomes" id="UP000178943"/>
    </source>
</evidence>
<accession>A0A1F5VDE5</accession>
<keyword evidence="2 6" id="KW-0889">Transcription antitermination</keyword>
<keyword evidence="5 6" id="KW-0804">Transcription</keyword>
<evidence type="ECO:0000256" key="4">
    <source>
        <dbReference type="ARBA" id="ARBA00023015"/>
    </source>
</evidence>
<keyword evidence="4 6" id="KW-0805">Transcription regulation</keyword>
<feature type="domain" description="NusB/RsmB/TIM44" evidence="7">
    <location>
        <begin position="5"/>
        <end position="132"/>
    </location>
</feature>
<dbReference type="Pfam" id="PF01029">
    <property type="entry name" value="NusB"/>
    <property type="match status" value="1"/>
</dbReference>
<dbReference type="HAMAP" id="MF_00073">
    <property type="entry name" value="NusB"/>
    <property type="match status" value="1"/>
</dbReference>